<comment type="subcellular location">
    <subcellularLocation>
        <location evidence="1 9">Cell membrane</location>
        <topology evidence="1 9">Single-pass membrane protein</topology>
    </subcellularLocation>
</comment>
<dbReference type="GO" id="GO:0043953">
    <property type="term" value="P:protein transport by the Tat complex"/>
    <property type="evidence" value="ECO:0007669"/>
    <property type="project" value="UniProtKB-UniRule"/>
</dbReference>
<feature type="compositionally biased region" description="Basic and acidic residues" evidence="10">
    <location>
        <begin position="54"/>
        <end position="82"/>
    </location>
</feature>
<evidence type="ECO:0000256" key="4">
    <source>
        <dbReference type="ARBA" id="ARBA00022692"/>
    </source>
</evidence>
<dbReference type="InterPro" id="IPR006312">
    <property type="entry name" value="TatA/E"/>
</dbReference>
<proteinExistence type="inferred from homology"/>
<keyword evidence="6 9" id="KW-1133">Transmembrane helix</keyword>
<dbReference type="AlphaFoldDB" id="A0A2N1PV72"/>
<evidence type="ECO:0000313" key="12">
    <source>
        <dbReference type="Proteomes" id="UP000233256"/>
    </source>
</evidence>
<dbReference type="PANTHER" id="PTHR42982:SF1">
    <property type="entry name" value="SEC-INDEPENDENT PROTEIN TRANSLOCASE PROTEIN TATA"/>
    <property type="match status" value="1"/>
</dbReference>
<comment type="function">
    <text evidence="9">Part of the twin-arginine translocation (Tat) system that transports large folded proteins containing a characteristic twin-arginine motif in their signal peptide across membranes. TatA could form the protein-conducting channel of the Tat system.</text>
</comment>
<evidence type="ECO:0000256" key="1">
    <source>
        <dbReference type="ARBA" id="ARBA00004162"/>
    </source>
</evidence>
<sequence length="82" mass="8690">MFSSIGMPELMIILIIALIVFGPGKLPKVGAALGAAIGEFKKAANSMADESSGDDEKSPDAASWEKGEQITEKSDDRDDYRG</sequence>
<evidence type="ECO:0000256" key="5">
    <source>
        <dbReference type="ARBA" id="ARBA00022927"/>
    </source>
</evidence>
<evidence type="ECO:0000256" key="9">
    <source>
        <dbReference type="HAMAP-Rule" id="MF_00236"/>
    </source>
</evidence>
<comment type="similarity">
    <text evidence="9">Belongs to the TatA/E family.</text>
</comment>
<evidence type="ECO:0000256" key="7">
    <source>
        <dbReference type="ARBA" id="ARBA00023010"/>
    </source>
</evidence>
<evidence type="ECO:0000256" key="10">
    <source>
        <dbReference type="SAM" id="MobiDB-lite"/>
    </source>
</evidence>
<gene>
    <name evidence="9" type="primary">tatA</name>
    <name evidence="11" type="ORF">CVV64_02135</name>
</gene>
<reference evidence="11 12" key="1">
    <citation type="journal article" date="2017" name="ISME J.">
        <title>Potential for microbial H2 and metal transformations associated with novel bacteria and archaea in deep terrestrial subsurface sediments.</title>
        <authorList>
            <person name="Hernsdorf A.W."/>
            <person name="Amano Y."/>
            <person name="Miyakawa K."/>
            <person name="Ise K."/>
            <person name="Suzuki Y."/>
            <person name="Anantharaman K."/>
            <person name="Probst A."/>
            <person name="Burstein D."/>
            <person name="Thomas B.C."/>
            <person name="Banfield J.F."/>
        </authorList>
    </citation>
    <scope>NUCLEOTIDE SEQUENCE [LARGE SCALE GENOMIC DNA]</scope>
    <source>
        <strain evidence="11">HGW-Wallbacteria-1</strain>
    </source>
</reference>
<comment type="subunit">
    <text evidence="9">Forms a complex with TatC.</text>
</comment>
<feature type="region of interest" description="Disordered" evidence="10">
    <location>
        <begin position="44"/>
        <end position="82"/>
    </location>
</feature>
<dbReference type="PANTHER" id="PTHR42982">
    <property type="entry name" value="SEC-INDEPENDENT PROTEIN TRANSLOCASE PROTEIN TATA"/>
    <property type="match status" value="1"/>
</dbReference>
<dbReference type="GO" id="GO:0008320">
    <property type="term" value="F:protein transmembrane transporter activity"/>
    <property type="evidence" value="ECO:0007669"/>
    <property type="project" value="UniProtKB-UniRule"/>
</dbReference>
<evidence type="ECO:0000256" key="3">
    <source>
        <dbReference type="ARBA" id="ARBA00022475"/>
    </source>
</evidence>
<evidence type="ECO:0000256" key="6">
    <source>
        <dbReference type="ARBA" id="ARBA00022989"/>
    </source>
</evidence>
<dbReference type="NCBIfam" id="NF011430">
    <property type="entry name" value="PRK14861.1"/>
    <property type="match status" value="1"/>
</dbReference>
<evidence type="ECO:0000256" key="8">
    <source>
        <dbReference type="ARBA" id="ARBA00023136"/>
    </source>
</evidence>
<protein>
    <recommendedName>
        <fullName evidence="9">Sec-independent protein translocase protein TatA</fullName>
    </recommendedName>
</protein>
<evidence type="ECO:0000256" key="2">
    <source>
        <dbReference type="ARBA" id="ARBA00022448"/>
    </source>
</evidence>
<dbReference type="Gene3D" id="1.20.5.3310">
    <property type="match status" value="1"/>
</dbReference>
<organism evidence="11 12">
    <name type="scientific">Candidatus Wallbacteria bacterium HGW-Wallbacteria-1</name>
    <dbReference type="NCBI Taxonomy" id="2013854"/>
    <lineage>
        <taxon>Bacteria</taxon>
        <taxon>Candidatus Walliibacteriota</taxon>
    </lineage>
</organism>
<keyword evidence="5 9" id="KW-0653">Protein transport</keyword>
<evidence type="ECO:0000313" key="11">
    <source>
        <dbReference type="EMBL" id="PKK92233.1"/>
    </source>
</evidence>
<keyword evidence="8 9" id="KW-0472">Membrane</keyword>
<dbReference type="EMBL" id="PGXC01000001">
    <property type="protein sequence ID" value="PKK92233.1"/>
    <property type="molecule type" value="Genomic_DNA"/>
</dbReference>
<keyword evidence="2 9" id="KW-0813">Transport</keyword>
<dbReference type="Proteomes" id="UP000233256">
    <property type="component" value="Unassembled WGS sequence"/>
</dbReference>
<keyword evidence="7 9" id="KW-0811">Translocation</keyword>
<dbReference type="InterPro" id="IPR003369">
    <property type="entry name" value="TatA/B/E"/>
</dbReference>
<dbReference type="PRINTS" id="PR01506">
    <property type="entry name" value="TATBPROTEIN"/>
</dbReference>
<keyword evidence="4 9" id="KW-0812">Transmembrane</keyword>
<dbReference type="Pfam" id="PF02416">
    <property type="entry name" value="TatA_B_E"/>
    <property type="match status" value="1"/>
</dbReference>
<accession>A0A2N1PV72</accession>
<comment type="caution">
    <text evidence="11">The sequence shown here is derived from an EMBL/GenBank/DDBJ whole genome shotgun (WGS) entry which is preliminary data.</text>
</comment>
<dbReference type="NCBIfam" id="TIGR01411">
    <property type="entry name" value="tatAE"/>
    <property type="match status" value="1"/>
</dbReference>
<keyword evidence="3 9" id="KW-1003">Cell membrane</keyword>
<dbReference type="HAMAP" id="MF_00236">
    <property type="entry name" value="TatA_E"/>
    <property type="match status" value="1"/>
</dbReference>
<dbReference type="GO" id="GO:0033281">
    <property type="term" value="C:TAT protein transport complex"/>
    <property type="evidence" value="ECO:0007669"/>
    <property type="project" value="UniProtKB-UniRule"/>
</dbReference>
<name>A0A2N1PV72_9BACT</name>